<proteinExistence type="inferred from homology"/>
<keyword evidence="3" id="KW-0547">Nucleotide-binding</keyword>
<dbReference type="SUPFAM" id="SSF53613">
    <property type="entry name" value="Ribokinase-like"/>
    <property type="match status" value="1"/>
</dbReference>
<evidence type="ECO:0000313" key="9">
    <source>
        <dbReference type="Proteomes" id="UP001464891"/>
    </source>
</evidence>
<dbReference type="PANTHER" id="PTHR43085">
    <property type="entry name" value="HEXOKINASE FAMILY MEMBER"/>
    <property type="match status" value="1"/>
</dbReference>
<dbReference type="InterPro" id="IPR011611">
    <property type="entry name" value="PfkB_dom"/>
</dbReference>
<organism evidence="8 9">
    <name type="scientific">Trichocoleus desertorum GB2-A4</name>
    <dbReference type="NCBI Taxonomy" id="2933944"/>
    <lineage>
        <taxon>Bacteria</taxon>
        <taxon>Bacillati</taxon>
        <taxon>Cyanobacteriota</taxon>
        <taxon>Cyanophyceae</taxon>
        <taxon>Leptolyngbyales</taxon>
        <taxon>Trichocoleusaceae</taxon>
        <taxon>Trichocoleus</taxon>
    </lineage>
</organism>
<dbReference type="Gene3D" id="3.40.1190.20">
    <property type="match status" value="1"/>
</dbReference>
<reference evidence="8 9" key="1">
    <citation type="submission" date="2022-04" db="EMBL/GenBank/DDBJ databases">
        <title>Positive selection, recombination, and allopatry shape intraspecific diversity of widespread and dominant cyanobacteria.</title>
        <authorList>
            <person name="Wei J."/>
            <person name="Shu W."/>
            <person name="Hu C."/>
        </authorList>
    </citation>
    <scope>NUCLEOTIDE SEQUENCE [LARGE SCALE GENOMIC DNA]</scope>
    <source>
        <strain evidence="8 9">GB2-A4</strain>
    </source>
</reference>
<dbReference type="InterPro" id="IPR029056">
    <property type="entry name" value="Ribokinase-like"/>
</dbReference>
<gene>
    <name evidence="8" type="ORF">NC998_27600</name>
</gene>
<dbReference type="Pfam" id="PF00294">
    <property type="entry name" value="PfkB"/>
    <property type="match status" value="1"/>
</dbReference>
<dbReference type="PRINTS" id="PR00990">
    <property type="entry name" value="RIBOKINASE"/>
</dbReference>
<evidence type="ECO:0000256" key="3">
    <source>
        <dbReference type="ARBA" id="ARBA00022741"/>
    </source>
</evidence>
<dbReference type="PROSITE" id="PS00584">
    <property type="entry name" value="PFKB_KINASES_2"/>
    <property type="match status" value="1"/>
</dbReference>
<keyword evidence="5" id="KW-0067">ATP-binding</keyword>
<dbReference type="PANTHER" id="PTHR43085:SF1">
    <property type="entry name" value="PSEUDOURIDINE KINASE-RELATED"/>
    <property type="match status" value="1"/>
</dbReference>
<keyword evidence="9" id="KW-1185">Reference proteome</keyword>
<dbReference type="InterPro" id="IPR002173">
    <property type="entry name" value="Carboh/pur_kinase_PfkB_CS"/>
</dbReference>
<evidence type="ECO:0000259" key="7">
    <source>
        <dbReference type="Pfam" id="PF00294"/>
    </source>
</evidence>
<evidence type="ECO:0000256" key="5">
    <source>
        <dbReference type="ARBA" id="ARBA00022840"/>
    </source>
</evidence>
<dbReference type="CDD" id="cd01167">
    <property type="entry name" value="bac_FRK"/>
    <property type="match status" value="1"/>
</dbReference>
<dbReference type="RefSeq" id="WP_190441538.1">
    <property type="nucleotide sequence ID" value="NZ_JAMPKM010000048.1"/>
</dbReference>
<comment type="similarity">
    <text evidence="1 6">Belongs to the carbohydrate kinase PfkB family.</text>
</comment>
<dbReference type="Proteomes" id="UP001464891">
    <property type="component" value="Unassembled WGS sequence"/>
</dbReference>
<feature type="domain" description="Carbohydrate kinase PfkB" evidence="7">
    <location>
        <begin position="5"/>
        <end position="312"/>
    </location>
</feature>
<comment type="caution">
    <text evidence="8">The sequence shown here is derived from an EMBL/GenBank/DDBJ whole genome shotgun (WGS) entry which is preliminary data.</text>
</comment>
<sequence length="328" mass="35063">MVHPRVLCLGEVLFDCLANQPGRSLEQVESWTPYPGGAPANVACALVKLGTSAGFVGCVGQDEPGANLVQLLQTVGVDTKGVQRHPTAPTRQVYVLRSETGDRIFSGFGDLDTAEFADTHLQADQLPVDLFESADFLVLGTLELAYPESRAATERALQLAEQHYVKTLVDVNWRPMFWPDPEIAPAIIQDLLKRVDFLKLADEEAEWLFGTADPGAIAHRLGNTESVLVTAGAKGCAYYLGGHEGHLNAFDVESEDTTGAGDSFVAGFLHQVAQNGLQSLSDPETAKKVVTYASAVGALTTTRPGAIAAQPTPAEVEAFLYLNQQLSG</sequence>
<dbReference type="InterPro" id="IPR050306">
    <property type="entry name" value="PfkB_Carbo_kinase"/>
</dbReference>
<accession>A0ABV0JGE1</accession>
<dbReference type="EMBL" id="JAMPKM010000048">
    <property type="protein sequence ID" value="MEP0820855.1"/>
    <property type="molecule type" value="Genomic_DNA"/>
</dbReference>
<evidence type="ECO:0000256" key="2">
    <source>
        <dbReference type="ARBA" id="ARBA00022679"/>
    </source>
</evidence>
<dbReference type="PROSITE" id="PS00583">
    <property type="entry name" value="PFKB_KINASES_1"/>
    <property type="match status" value="1"/>
</dbReference>
<name>A0ABV0JGE1_9CYAN</name>
<evidence type="ECO:0000313" key="8">
    <source>
        <dbReference type="EMBL" id="MEP0820855.1"/>
    </source>
</evidence>
<dbReference type="InterPro" id="IPR002139">
    <property type="entry name" value="Ribo/fructo_kinase"/>
</dbReference>
<keyword evidence="2 6" id="KW-0808">Transferase</keyword>
<evidence type="ECO:0000256" key="1">
    <source>
        <dbReference type="ARBA" id="ARBA00010688"/>
    </source>
</evidence>
<evidence type="ECO:0000256" key="4">
    <source>
        <dbReference type="ARBA" id="ARBA00022777"/>
    </source>
</evidence>
<evidence type="ECO:0000256" key="6">
    <source>
        <dbReference type="RuleBase" id="RU003704"/>
    </source>
</evidence>
<protein>
    <submittedName>
        <fullName evidence="8">Carbohydrate kinase</fullName>
    </submittedName>
</protein>
<keyword evidence="4 6" id="KW-0418">Kinase</keyword>
<dbReference type="GO" id="GO:0016301">
    <property type="term" value="F:kinase activity"/>
    <property type="evidence" value="ECO:0007669"/>
    <property type="project" value="UniProtKB-KW"/>
</dbReference>